<dbReference type="AlphaFoldDB" id="A0A6L5YCM6"/>
<keyword evidence="6" id="KW-0489">Methyltransferase</keyword>
<evidence type="ECO:0000256" key="4">
    <source>
        <dbReference type="ARBA" id="ARBA00023136"/>
    </source>
</evidence>
<keyword evidence="6" id="KW-0808">Transferase</keyword>
<dbReference type="GO" id="GO:0032259">
    <property type="term" value="P:methylation"/>
    <property type="evidence" value="ECO:0007669"/>
    <property type="project" value="UniProtKB-KW"/>
</dbReference>
<accession>A0A6L5YCM6</accession>
<dbReference type="PANTHER" id="PTHR12714:SF9">
    <property type="entry name" value="PROTEIN-S-ISOPRENYLCYSTEINE O-METHYLTRANSFERASE"/>
    <property type="match status" value="1"/>
</dbReference>
<dbReference type="RefSeq" id="WP_326830913.1">
    <property type="nucleotide sequence ID" value="NZ_VUNH01000008.1"/>
</dbReference>
<comment type="subcellular location">
    <subcellularLocation>
        <location evidence="1">Endomembrane system</location>
        <topology evidence="1">Multi-pass membrane protein</topology>
    </subcellularLocation>
</comment>
<evidence type="ECO:0000256" key="5">
    <source>
        <dbReference type="SAM" id="Phobius"/>
    </source>
</evidence>
<keyword evidence="2 5" id="KW-0812">Transmembrane</keyword>
<evidence type="ECO:0000256" key="3">
    <source>
        <dbReference type="ARBA" id="ARBA00022989"/>
    </source>
</evidence>
<sequence length="201" mass="22363">MEFFVRYRTRLSQLAGVFFAGLCAFSGKKLELSFPAAAEAMFAAGCLLAGLGAVGRIWCAQYIAGYKADRLIDKGPYSLCRNPLYFFSFLGAVGVGCCTESATLALGVAAAFALTYPGVILSEERDLLERFGDDYRRYMAAVPRFIPRLSLFAEPREYVVTPRVFRREVFDAVWFVWLAGLLELLEVLGEAGALPKLFWIY</sequence>
<feature type="transmembrane region" description="Helical" evidence="5">
    <location>
        <begin position="172"/>
        <end position="194"/>
    </location>
</feature>
<organism evidence="6 7">
    <name type="scientific">Pyramidobacter porci</name>
    <dbReference type="NCBI Taxonomy" id="2605789"/>
    <lineage>
        <taxon>Bacteria</taxon>
        <taxon>Thermotogati</taxon>
        <taxon>Synergistota</taxon>
        <taxon>Synergistia</taxon>
        <taxon>Synergistales</taxon>
        <taxon>Dethiosulfovibrionaceae</taxon>
        <taxon>Pyramidobacter</taxon>
    </lineage>
</organism>
<name>A0A6L5YCM6_9BACT</name>
<evidence type="ECO:0000256" key="1">
    <source>
        <dbReference type="ARBA" id="ARBA00004127"/>
    </source>
</evidence>
<dbReference type="GO" id="GO:0012505">
    <property type="term" value="C:endomembrane system"/>
    <property type="evidence" value="ECO:0007669"/>
    <property type="project" value="UniProtKB-SubCell"/>
</dbReference>
<dbReference type="Proteomes" id="UP000473699">
    <property type="component" value="Unassembled WGS sequence"/>
</dbReference>
<evidence type="ECO:0000256" key="2">
    <source>
        <dbReference type="ARBA" id="ARBA00022692"/>
    </source>
</evidence>
<dbReference type="InterPro" id="IPR007318">
    <property type="entry name" value="Phopholipid_MeTrfase"/>
</dbReference>
<proteinExistence type="predicted"/>
<feature type="transmembrane region" description="Helical" evidence="5">
    <location>
        <begin position="42"/>
        <end position="63"/>
    </location>
</feature>
<protein>
    <submittedName>
        <fullName evidence="6">Isoprenylcysteine carboxylmethyltransferase family protein</fullName>
    </submittedName>
</protein>
<comment type="caution">
    <text evidence="6">The sequence shown here is derived from an EMBL/GenBank/DDBJ whole genome shotgun (WGS) entry which is preliminary data.</text>
</comment>
<keyword evidence="4 5" id="KW-0472">Membrane</keyword>
<dbReference type="PANTHER" id="PTHR12714">
    <property type="entry name" value="PROTEIN-S ISOPRENYLCYSTEINE O-METHYLTRANSFERASE"/>
    <property type="match status" value="1"/>
</dbReference>
<dbReference type="Gene3D" id="1.20.120.1630">
    <property type="match status" value="1"/>
</dbReference>
<evidence type="ECO:0000313" key="7">
    <source>
        <dbReference type="Proteomes" id="UP000473699"/>
    </source>
</evidence>
<keyword evidence="7" id="KW-1185">Reference proteome</keyword>
<dbReference type="EMBL" id="VUNH01000008">
    <property type="protein sequence ID" value="MST56021.1"/>
    <property type="molecule type" value="Genomic_DNA"/>
</dbReference>
<feature type="transmembrane region" description="Helical" evidence="5">
    <location>
        <begin position="84"/>
        <end position="114"/>
    </location>
</feature>
<keyword evidence="3 5" id="KW-1133">Transmembrane helix</keyword>
<dbReference type="GO" id="GO:0008168">
    <property type="term" value="F:methyltransferase activity"/>
    <property type="evidence" value="ECO:0007669"/>
    <property type="project" value="UniProtKB-KW"/>
</dbReference>
<reference evidence="6 7" key="1">
    <citation type="submission" date="2019-08" db="EMBL/GenBank/DDBJ databases">
        <title>In-depth cultivation of the pig gut microbiome towards novel bacterial diversity and tailored functional studies.</title>
        <authorList>
            <person name="Wylensek D."/>
            <person name="Hitch T.C.A."/>
            <person name="Clavel T."/>
        </authorList>
    </citation>
    <scope>NUCLEOTIDE SEQUENCE [LARGE SCALE GENOMIC DNA]</scope>
    <source>
        <strain evidence="6 7">SM-530-WT-4B</strain>
    </source>
</reference>
<dbReference type="Pfam" id="PF04191">
    <property type="entry name" value="PEMT"/>
    <property type="match status" value="1"/>
</dbReference>
<evidence type="ECO:0000313" key="6">
    <source>
        <dbReference type="EMBL" id="MST56021.1"/>
    </source>
</evidence>
<gene>
    <name evidence="6" type="ORF">FYJ74_08255</name>
</gene>